<evidence type="ECO:0000256" key="3">
    <source>
        <dbReference type="ARBA" id="ARBA00022448"/>
    </source>
</evidence>
<evidence type="ECO:0000256" key="4">
    <source>
        <dbReference type="ARBA" id="ARBA00022475"/>
    </source>
</evidence>
<dbReference type="SUPFAM" id="SSF74653">
    <property type="entry name" value="TolA/TonB C-terminal domain"/>
    <property type="match status" value="1"/>
</dbReference>
<keyword evidence="7" id="KW-0653">Protein transport</keyword>
<evidence type="ECO:0000256" key="9">
    <source>
        <dbReference type="ARBA" id="ARBA00023136"/>
    </source>
</evidence>
<evidence type="ECO:0000256" key="2">
    <source>
        <dbReference type="ARBA" id="ARBA00006555"/>
    </source>
</evidence>
<dbReference type="EMBL" id="OENF01000039">
    <property type="protein sequence ID" value="SOS75556.1"/>
    <property type="molecule type" value="Genomic_DNA"/>
</dbReference>
<evidence type="ECO:0000256" key="1">
    <source>
        <dbReference type="ARBA" id="ARBA00004383"/>
    </source>
</evidence>
<dbReference type="PROSITE" id="PS52015">
    <property type="entry name" value="TONB_CTD"/>
    <property type="match status" value="1"/>
</dbReference>
<keyword evidence="8" id="KW-1133">Transmembrane helix</keyword>
<name>A0A2H1YJ70_9FLAO</name>
<keyword evidence="13" id="KW-1185">Reference proteome</keyword>
<evidence type="ECO:0000256" key="8">
    <source>
        <dbReference type="ARBA" id="ARBA00022989"/>
    </source>
</evidence>
<dbReference type="PANTHER" id="PTHR33446">
    <property type="entry name" value="PROTEIN TONB-RELATED"/>
    <property type="match status" value="1"/>
</dbReference>
<evidence type="ECO:0000313" key="12">
    <source>
        <dbReference type="EMBL" id="SOS75556.1"/>
    </source>
</evidence>
<feature type="domain" description="TonB C-terminal" evidence="11">
    <location>
        <begin position="156"/>
        <end position="248"/>
    </location>
</feature>
<keyword evidence="3" id="KW-0813">Transport</keyword>
<evidence type="ECO:0000313" key="13">
    <source>
        <dbReference type="Proteomes" id="UP000234211"/>
    </source>
</evidence>
<keyword evidence="5" id="KW-0997">Cell inner membrane</keyword>
<keyword evidence="4" id="KW-1003">Cell membrane</keyword>
<evidence type="ECO:0000256" key="7">
    <source>
        <dbReference type="ARBA" id="ARBA00022927"/>
    </source>
</evidence>
<dbReference type="InterPro" id="IPR037682">
    <property type="entry name" value="TonB_C"/>
</dbReference>
<dbReference type="AlphaFoldDB" id="A0A2H1YJ70"/>
<feature type="signal peptide" evidence="10">
    <location>
        <begin position="1"/>
        <end position="19"/>
    </location>
</feature>
<dbReference type="Gene3D" id="3.30.1150.10">
    <property type="match status" value="1"/>
</dbReference>
<dbReference type="GO" id="GO:0031992">
    <property type="term" value="F:energy transducer activity"/>
    <property type="evidence" value="ECO:0007669"/>
    <property type="project" value="TreeGrafter"/>
</dbReference>
<keyword evidence="6" id="KW-0812">Transmembrane</keyword>
<comment type="similarity">
    <text evidence="2">Belongs to the TonB family.</text>
</comment>
<evidence type="ECO:0000256" key="6">
    <source>
        <dbReference type="ARBA" id="ARBA00022692"/>
    </source>
</evidence>
<reference evidence="13" key="1">
    <citation type="submission" date="2017-11" db="EMBL/GenBank/DDBJ databases">
        <authorList>
            <person name="Duchaud E."/>
        </authorList>
    </citation>
    <scope>NUCLEOTIDE SEQUENCE [LARGE SCALE GENOMIC DNA]</scope>
    <source>
        <strain evidence="13">Tenacibaculum sp. TNO020</strain>
    </source>
</reference>
<dbReference type="InterPro" id="IPR006260">
    <property type="entry name" value="TonB/TolA_C"/>
</dbReference>
<gene>
    <name evidence="12" type="ORF">TNO020_440343</name>
</gene>
<sequence>MRNLLVLILTLFLSINMVAQEVCESPDEIDQDLNSISVTKCTIKESKNKRNKKSRQISVTVSANRRHLKKREISRKKEVMKFKGVGVGIAEVQHASKNKIQELALEKTVSSKINIAEINSKLSVEELKKAAKFTSVDKIPLFNACKKVNKNKRADCFNENMIHHISKHFQYPSGAIQESIQGEVWVRFIIDKNGEVKNIKTLAPKNGDLLSKEAIRVVSKLPQFIPAKKDGGRVSVKYGFPISFALEQ</sequence>
<dbReference type="OrthoDB" id="795337at2"/>
<dbReference type="Proteomes" id="UP000234211">
    <property type="component" value="Unassembled WGS sequence"/>
</dbReference>
<dbReference type="NCBIfam" id="TIGR01352">
    <property type="entry name" value="tonB_Cterm"/>
    <property type="match status" value="1"/>
</dbReference>
<keyword evidence="9" id="KW-0472">Membrane</keyword>
<dbReference type="InterPro" id="IPR051045">
    <property type="entry name" value="TonB-dependent_transducer"/>
</dbReference>
<dbReference type="PANTHER" id="PTHR33446:SF2">
    <property type="entry name" value="PROTEIN TONB"/>
    <property type="match status" value="1"/>
</dbReference>
<accession>A0A2H1YJ70</accession>
<dbReference type="GO" id="GO:0055085">
    <property type="term" value="P:transmembrane transport"/>
    <property type="evidence" value="ECO:0007669"/>
    <property type="project" value="InterPro"/>
</dbReference>
<feature type="chain" id="PRO_5013574583" description="TonB C-terminal domain-containing protein" evidence="10">
    <location>
        <begin position="20"/>
        <end position="248"/>
    </location>
</feature>
<dbReference type="GO" id="GO:0015031">
    <property type="term" value="P:protein transport"/>
    <property type="evidence" value="ECO:0007669"/>
    <property type="project" value="UniProtKB-KW"/>
</dbReference>
<proteinExistence type="inferred from homology"/>
<keyword evidence="10" id="KW-0732">Signal</keyword>
<evidence type="ECO:0000259" key="11">
    <source>
        <dbReference type="PROSITE" id="PS52015"/>
    </source>
</evidence>
<evidence type="ECO:0000256" key="10">
    <source>
        <dbReference type="SAM" id="SignalP"/>
    </source>
</evidence>
<dbReference type="GO" id="GO:0098797">
    <property type="term" value="C:plasma membrane protein complex"/>
    <property type="evidence" value="ECO:0007669"/>
    <property type="project" value="TreeGrafter"/>
</dbReference>
<evidence type="ECO:0000256" key="5">
    <source>
        <dbReference type="ARBA" id="ARBA00022519"/>
    </source>
</evidence>
<protein>
    <recommendedName>
        <fullName evidence="11">TonB C-terminal domain-containing protein</fullName>
    </recommendedName>
</protein>
<dbReference type="Pfam" id="PF03544">
    <property type="entry name" value="TonB_C"/>
    <property type="match status" value="1"/>
</dbReference>
<dbReference type="RefSeq" id="WP_101918177.1">
    <property type="nucleotide sequence ID" value="NZ_JAJGWX010000021.1"/>
</dbReference>
<comment type="subcellular location">
    <subcellularLocation>
        <location evidence="1">Cell inner membrane</location>
        <topology evidence="1">Single-pass membrane protein</topology>
        <orientation evidence="1">Periplasmic side</orientation>
    </subcellularLocation>
</comment>
<organism evidence="12 13">
    <name type="scientific">Tenacibaculum piscium</name>
    <dbReference type="NCBI Taxonomy" id="1458515"/>
    <lineage>
        <taxon>Bacteria</taxon>
        <taxon>Pseudomonadati</taxon>
        <taxon>Bacteroidota</taxon>
        <taxon>Flavobacteriia</taxon>
        <taxon>Flavobacteriales</taxon>
        <taxon>Flavobacteriaceae</taxon>
        <taxon>Tenacibaculum</taxon>
    </lineage>
</organism>